<dbReference type="InterPro" id="IPR003593">
    <property type="entry name" value="AAA+_ATPase"/>
</dbReference>
<name>A0A845SX72_9GAMM</name>
<keyword evidence="4 6" id="KW-0067">ATP-binding</keyword>
<gene>
    <name evidence="6" type="ORF">GRH90_22380</name>
</gene>
<protein>
    <submittedName>
        <fullName evidence="6">ATP-binding cassette domain-containing protein</fullName>
    </submittedName>
</protein>
<dbReference type="SUPFAM" id="SSF52540">
    <property type="entry name" value="P-loop containing nucleoside triphosphate hydrolases"/>
    <property type="match status" value="1"/>
</dbReference>
<dbReference type="PANTHER" id="PTHR42788">
    <property type="entry name" value="TAURINE IMPORT ATP-BINDING PROTEIN-RELATED"/>
    <property type="match status" value="1"/>
</dbReference>
<sequence>MLNAEDISVTYRTRGGVIEALKDVRLRIGRGEFVTLLGPSGCGKSTLLKIAAGLLRPSAGHIAIAGKPSLGPNRAIGVAFQKPTLMPWKTVLENILLPAHTLKLDLTRARARARELLSLVGLAEFSHNYPNELSGGMQQRVGLARMLLGDPKLLLMDEPFAALDAMTRENLTLELQRIWLQDRKSVLFITHSIPEAVFLSDRVLVMSARPGKIIEDYAVTLPRPRSPETLSSPLFSDACRHLRRHFLEQSQ</sequence>
<keyword evidence="2" id="KW-0813">Transport</keyword>
<dbReference type="InterPro" id="IPR027417">
    <property type="entry name" value="P-loop_NTPase"/>
</dbReference>
<evidence type="ECO:0000259" key="5">
    <source>
        <dbReference type="PROSITE" id="PS50893"/>
    </source>
</evidence>
<dbReference type="Pfam" id="PF00005">
    <property type="entry name" value="ABC_tran"/>
    <property type="match status" value="1"/>
</dbReference>
<comment type="caution">
    <text evidence="6">The sequence shown here is derived from an EMBL/GenBank/DDBJ whole genome shotgun (WGS) entry which is preliminary data.</text>
</comment>
<keyword evidence="3" id="KW-0547">Nucleotide-binding</keyword>
<evidence type="ECO:0000256" key="3">
    <source>
        <dbReference type="ARBA" id="ARBA00022741"/>
    </source>
</evidence>
<dbReference type="SMART" id="SM00382">
    <property type="entry name" value="AAA"/>
    <property type="match status" value="1"/>
</dbReference>
<reference evidence="6 7" key="1">
    <citation type="submission" date="2019-12" db="EMBL/GenBank/DDBJ databases">
        <authorList>
            <person name="Lee S.D."/>
        </authorList>
    </citation>
    <scope>NUCLEOTIDE SEQUENCE [LARGE SCALE GENOMIC DNA]</scope>
    <source>
        <strain evidence="6 7">SAP-6</strain>
    </source>
</reference>
<keyword evidence="7" id="KW-1185">Reference proteome</keyword>
<evidence type="ECO:0000256" key="2">
    <source>
        <dbReference type="ARBA" id="ARBA00022448"/>
    </source>
</evidence>
<dbReference type="GO" id="GO:0005524">
    <property type="term" value="F:ATP binding"/>
    <property type="evidence" value="ECO:0007669"/>
    <property type="project" value="UniProtKB-KW"/>
</dbReference>
<organism evidence="6 7">
    <name type="scientific">Acerihabitans arboris</name>
    <dbReference type="NCBI Taxonomy" id="2691583"/>
    <lineage>
        <taxon>Bacteria</taxon>
        <taxon>Pseudomonadati</taxon>
        <taxon>Pseudomonadota</taxon>
        <taxon>Gammaproteobacteria</taxon>
        <taxon>Enterobacterales</taxon>
        <taxon>Pectobacteriaceae</taxon>
        <taxon>Acerihabitans</taxon>
    </lineage>
</organism>
<evidence type="ECO:0000256" key="1">
    <source>
        <dbReference type="ARBA" id="ARBA00005417"/>
    </source>
</evidence>
<dbReference type="InterPro" id="IPR003439">
    <property type="entry name" value="ABC_transporter-like_ATP-bd"/>
</dbReference>
<accession>A0A845SX72</accession>
<dbReference type="InterPro" id="IPR017871">
    <property type="entry name" value="ABC_transporter-like_CS"/>
</dbReference>
<evidence type="ECO:0000313" key="7">
    <source>
        <dbReference type="Proteomes" id="UP000461443"/>
    </source>
</evidence>
<dbReference type="Gene3D" id="3.40.50.300">
    <property type="entry name" value="P-loop containing nucleotide triphosphate hydrolases"/>
    <property type="match status" value="1"/>
</dbReference>
<evidence type="ECO:0000313" key="6">
    <source>
        <dbReference type="EMBL" id="NDL65485.1"/>
    </source>
</evidence>
<dbReference type="AlphaFoldDB" id="A0A845SX72"/>
<proteinExistence type="inferred from homology"/>
<reference evidence="6 7" key="2">
    <citation type="submission" date="2020-02" db="EMBL/GenBank/DDBJ databases">
        <title>The new genus of Enterobacteriales.</title>
        <authorList>
            <person name="Kim I.S."/>
        </authorList>
    </citation>
    <scope>NUCLEOTIDE SEQUENCE [LARGE SCALE GENOMIC DNA]</scope>
    <source>
        <strain evidence="6 7">SAP-6</strain>
    </source>
</reference>
<dbReference type="PROSITE" id="PS00211">
    <property type="entry name" value="ABC_TRANSPORTER_1"/>
    <property type="match status" value="1"/>
</dbReference>
<comment type="similarity">
    <text evidence="1">Belongs to the ABC transporter superfamily.</text>
</comment>
<dbReference type="Proteomes" id="UP000461443">
    <property type="component" value="Unassembled WGS sequence"/>
</dbReference>
<evidence type="ECO:0000256" key="4">
    <source>
        <dbReference type="ARBA" id="ARBA00022840"/>
    </source>
</evidence>
<dbReference type="EMBL" id="WUBS01000019">
    <property type="protein sequence ID" value="NDL65485.1"/>
    <property type="molecule type" value="Genomic_DNA"/>
</dbReference>
<dbReference type="GO" id="GO:0016887">
    <property type="term" value="F:ATP hydrolysis activity"/>
    <property type="evidence" value="ECO:0007669"/>
    <property type="project" value="InterPro"/>
</dbReference>
<dbReference type="CDD" id="cd03293">
    <property type="entry name" value="ABC_NrtD_SsuB_transporters"/>
    <property type="match status" value="1"/>
</dbReference>
<dbReference type="PROSITE" id="PS50893">
    <property type="entry name" value="ABC_TRANSPORTER_2"/>
    <property type="match status" value="1"/>
</dbReference>
<dbReference type="InterPro" id="IPR050166">
    <property type="entry name" value="ABC_transporter_ATP-bind"/>
</dbReference>
<feature type="domain" description="ABC transporter" evidence="5">
    <location>
        <begin position="2"/>
        <end position="233"/>
    </location>
</feature>
<dbReference type="PANTHER" id="PTHR42788:SF13">
    <property type="entry name" value="ALIPHATIC SULFONATES IMPORT ATP-BINDING PROTEIN SSUB"/>
    <property type="match status" value="1"/>
</dbReference>